<organism evidence="3 4">
    <name type="scientific">Fimbriiglobus ruber</name>
    <dbReference type="NCBI Taxonomy" id="1908690"/>
    <lineage>
        <taxon>Bacteria</taxon>
        <taxon>Pseudomonadati</taxon>
        <taxon>Planctomycetota</taxon>
        <taxon>Planctomycetia</taxon>
        <taxon>Gemmatales</taxon>
        <taxon>Gemmataceae</taxon>
        <taxon>Fimbriiglobus</taxon>
    </lineage>
</organism>
<protein>
    <submittedName>
        <fullName evidence="3">Uncharacterized protein</fullName>
    </submittedName>
</protein>
<feature type="signal peptide" evidence="2">
    <location>
        <begin position="1"/>
        <end position="24"/>
    </location>
</feature>
<gene>
    <name evidence="3" type="ORF">FRUB_09904</name>
</gene>
<proteinExistence type="predicted"/>
<feature type="region of interest" description="Disordered" evidence="1">
    <location>
        <begin position="172"/>
        <end position="199"/>
    </location>
</feature>
<dbReference type="EMBL" id="NIDE01000019">
    <property type="protein sequence ID" value="OWK35062.1"/>
    <property type="molecule type" value="Genomic_DNA"/>
</dbReference>
<dbReference type="Proteomes" id="UP000214646">
    <property type="component" value="Unassembled WGS sequence"/>
</dbReference>
<keyword evidence="4" id="KW-1185">Reference proteome</keyword>
<evidence type="ECO:0000313" key="3">
    <source>
        <dbReference type="EMBL" id="OWK35062.1"/>
    </source>
</evidence>
<keyword evidence="2" id="KW-0732">Signal</keyword>
<evidence type="ECO:0000256" key="2">
    <source>
        <dbReference type="SAM" id="SignalP"/>
    </source>
</evidence>
<evidence type="ECO:0000256" key="1">
    <source>
        <dbReference type="SAM" id="MobiDB-lite"/>
    </source>
</evidence>
<name>A0A225D0N1_9BACT</name>
<accession>A0A225D0N1</accession>
<evidence type="ECO:0000313" key="4">
    <source>
        <dbReference type="Proteomes" id="UP000214646"/>
    </source>
</evidence>
<reference evidence="4" key="1">
    <citation type="submission" date="2017-06" db="EMBL/GenBank/DDBJ databases">
        <title>Genome analysis of Fimbriiglobus ruber SP5, the first member of the order Planctomycetales with confirmed chitinolytic capability.</title>
        <authorList>
            <person name="Ravin N.V."/>
            <person name="Rakitin A.L."/>
            <person name="Ivanova A.A."/>
            <person name="Beletsky A.V."/>
            <person name="Kulichevskaya I.S."/>
            <person name="Mardanov A.V."/>
            <person name="Dedysh S.N."/>
        </authorList>
    </citation>
    <scope>NUCLEOTIDE SEQUENCE [LARGE SCALE GENOMIC DNA]</scope>
    <source>
        <strain evidence="4">SP5</strain>
    </source>
</reference>
<dbReference type="AlphaFoldDB" id="A0A225D0N1"/>
<feature type="region of interest" description="Disordered" evidence="1">
    <location>
        <begin position="20"/>
        <end position="77"/>
    </location>
</feature>
<comment type="caution">
    <text evidence="3">The sequence shown here is derived from an EMBL/GenBank/DDBJ whole genome shotgun (WGS) entry which is preliminary data.</text>
</comment>
<dbReference type="RefSeq" id="WP_088260262.1">
    <property type="nucleotide sequence ID" value="NZ_NIDE01000019.1"/>
</dbReference>
<feature type="chain" id="PRO_5012736709" evidence="2">
    <location>
        <begin position="25"/>
        <end position="199"/>
    </location>
</feature>
<dbReference type="OrthoDB" id="9998265at2"/>
<sequence length="199" mass="21031">MNRYAAWGLSAALVIGATARTARAADSDVGPGPRTATSDPPDTRPWYARLTGDGTSGSSTPKKPNGPKTFGDVPARPPVIVGRLDPVTLAEALKAEQDALQRRMEVCLKLREVAVKANDDKLLEQADALEKRATAVYHQRTARLGVKSALRSPVDALDRRLGTGAAVDPLAVDAAKPAKTPTADTPATAQARQFKEVSQ</sequence>
<feature type="compositionally biased region" description="Low complexity" evidence="1">
    <location>
        <begin position="173"/>
        <end position="189"/>
    </location>
</feature>